<feature type="domain" description="Amidase" evidence="2">
    <location>
        <begin position="35"/>
        <end position="224"/>
    </location>
</feature>
<evidence type="ECO:0000259" key="2">
    <source>
        <dbReference type="Pfam" id="PF01425"/>
    </source>
</evidence>
<proteinExistence type="predicted"/>
<reference evidence="3 5" key="1">
    <citation type="submission" date="2016-09" db="EMBL/GenBank/DDBJ databases">
        <title>genome sequences of unsequenced Mycobacteria.</title>
        <authorList>
            <person name="Greninger A.L."/>
            <person name="Jerome K.R."/>
            <person name="Mcnair B."/>
            <person name="Wallis C."/>
            <person name="Fang F."/>
        </authorList>
    </citation>
    <scope>NUCLEOTIDE SEQUENCE [LARGE SCALE GENOMIC DNA]</scope>
    <source>
        <strain evidence="3 5">BM1</strain>
    </source>
</reference>
<dbReference type="RefSeq" id="WP_073858528.1">
    <property type="nucleotide sequence ID" value="NZ_CP080332.1"/>
</dbReference>
<dbReference type="PANTHER" id="PTHR11895:SF67">
    <property type="entry name" value="AMIDASE DOMAIN-CONTAINING PROTEIN"/>
    <property type="match status" value="1"/>
</dbReference>
<evidence type="ECO:0000313" key="5">
    <source>
        <dbReference type="Proteomes" id="UP000191039"/>
    </source>
</evidence>
<evidence type="ECO:0000256" key="1">
    <source>
        <dbReference type="SAM" id="MobiDB-lite"/>
    </source>
</evidence>
<name>A0A1Q4H8A9_9MYCO</name>
<dbReference type="InterPro" id="IPR036928">
    <property type="entry name" value="AS_sf"/>
</dbReference>
<organism evidence="3 5">
    <name type="scientific">Mycolicibacterium diernhoferi</name>
    <dbReference type="NCBI Taxonomy" id="1801"/>
    <lineage>
        <taxon>Bacteria</taxon>
        <taxon>Bacillati</taxon>
        <taxon>Actinomycetota</taxon>
        <taxon>Actinomycetes</taxon>
        <taxon>Mycobacteriales</taxon>
        <taxon>Mycobacteriaceae</taxon>
        <taxon>Mycolicibacterium</taxon>
    </lineage>
</organism>
<evidence type="ECO:0000313" key="4">
    <source>
        <dbReference type="EMBL" id="PEG53856.1"/>
    </source>
</evidence>
<reference evidence="4 6" key="2">
    <citation type="submission" date="2017-10" db="EMBL/GenBank/DDBJ databases">
        <title>The new phylogeny of genus Mycobacterium.</title>
        <authorList>
            <person name="Tortoli E."/>
            <person name="Trovato A."/>
            <person name="Cirillo D.M."/>
        </authorList>
    </citation>
    <scope>NUCLEOTIDE SEQUENCE [LARGE SCALE GENOMIC DNA]</scope>
    <source>
        <strain evidence="4 6">IP141170001</strain>
    </source>
</reference>
<dbReference type="PANTHER" id="PTHR11895">
    <property type="entry name" value="TRANSAMIDASE"/>
    <property type="match status" value="1"/>
</dbReference>
<dbReference type="GO" id="GO:0003824">
    <property type="term" value="F:catalytic activity"/>
    <property type="evidence" value="ECO:0007669"/>
    <property type="project" value="InterPro"/>
</dbReference>
<sequence length="429" mass="44989">MHDHIRHHAIAEQVRALRSHETTARDLAAGVRRDVEQAEQRIHAWVALAPDIETQADAVDAEPACLPLAGISVGVKDIIDVAGLPTRAGTVLSSPEPAASDAACVSALRSLGAVIQGKTVTTEFAYLNPGPTRNPHSQDHTPGGSSSGSAAAVGAGTIPVALGSQTAGSLTRPAAYCGTAGMVLPPGSVDMSGILGLSPSLDALGVLTRTVADLRYVHRAFTRCASDPERPRSNGVRLWDGRELADIAPAMSGLVGAVPGILDAIGFESRPLEWADDVRRLTDDHLDVMSYEALRERAHEYRAHSAQLSEPLLELLRAGEEVSAQRYASVLRYRDDARARLSDHLGADTLIVGPATPGPAPAGLHATGVSVLSRAWQLLGLPVVVVPGAQTPSGLPLGLQIIGLPGSESAMLDLGIQLEQALRSRQLFR</sequence>
<evidence type="ECO:0000313" key="3">
    <source>
        <dbReference type="EMBL" id="OPE56146.1"/>
    </source>
</evidence>
<dbReference type="AlphaFoldDB" id="A0A1Q4H8A9"/>
<dbReference type="Proteomes" id="UP000191039">
    <property type="component" value="Unassembled WGS sequence"/>
</dbReference>
<dbReference type="EMBL" id="MIJD01000007">
    <property type="protein sequence ID" value="OPE56146.1"/>
    <property type="molecule type" value="Genomic_DNA"/>
</dbReference>
<protein>
    <submittedName>
        <fullName evidence="3">Amidase</fullName>
    </submittedName>
</protein>
<dbReference type="Pfam" id="PF01425">
    <property type="entry name" value="Amidase"/>
    <property type="match status" value="1"/>
</dbReference>
<dbReference type="Proteomes" id="UP000220340">
    <property type="component" value="Unassembled WGS sequence"/>
</dbReference>
<comment type="caution">
    <text evidence="3">The sequence shown here is derived from an EMBL/GenBank/DDBJ whole genome shotgun (WGS) entry which is preliminary data.</text>
</comment>
<dbReference type="InterPro" id="IPR023631">
    <property type="entry name" value="Amidase_dom"/>
</dbReference>
<dbReference type="Gene3D" id="3.90.1300.10">
    <property type="entry name" value="Amidase signature (AS) domain"/>
    <property type="match status" value="1"/>
</dbReference>
<keyword evidence="6" id="KW-1185">Reference proteome</keyword>
<dbReference type="InterPro" id="IPR000120">
    <property type="entry name" value="Amidase"/>
</dbReference>
<dbReference type="EMBL" id="PDCR01000017">
    <property type="protein sequence ID" value="PEG53856.1"/>
    <property type="molecule type" value="Genomic_DNA"/>
</dbReference>
<dbReference type="STRING" id="1801.BRW64_21110"/>
<dbReference type="SUPFAM" id="SSF75304">
    <property type="entry name" value="Amidase signature (AS) enzymes"/>
    <property type="match status" value="1"/>
</dbReference>
<evidence type="ECO:0000313" key="6">
    <source>
        <dbReference type="Proteomes" id="UP000220340"/>
    </source>
</evidence>
<gene>
    <name evidence="3" type="ORF">BV510_01420</name>
    <name evidence="4" type="ORF">CRI78_14680</name>
</gene>
<dbReference type="OrthoDB" id="182039at2"/>
<accession>A0A1Q4H8A9</accession>
<feature type="region of interest" description="Disordered" evidence="1">
    <location>
        <begin position="129"/>
        <end position="151"/>
    </location>
</feature>